<dbReference type="AlphaFoldDB" id="A0A4U1CX11"/>
<reference evidence="3 4" key="1">
    <citation type="submission" date="2019-04" db="EMBL/GenBank/DDBJ databases">
        <title>Pedobacter sp. RP-3-22 sp. nov., isolated from Arctic soil.</title>
        <authorList>
            <person name="Dahal R.H."/>
            <person name="Kim D.-U."/>
        </authorList>
    </citation>
    <scope>NUCLEOTIDE SEQUENCE [LARGE SCALE GENOMIC DNA]</scope>
    <source>
        <strain evidence="3 4">RP-3-22</strain>
    </source>
</reference>
<feature type="domain" description="Glycosyl transferase family 1" evidence="2">
    <location>
        <begin position="195"/>
        <end position="348"/>
    </location>
</feature>
<dbReference type="RefSeq" id="WP_136839018.1">
    <property type="nucleotide sequence ID" value="NZ_SWBR01000001.1"/>
</dbReference>
<name>A0A4U1CX11_9SPHI</name>
<proteinExistence type="predicted"/>
<keyword evidence="1 3" id="KW-0808">Transferase</keyword>
<dbReference type="OrthoDB" id="9801609at2"/>
<evidence type="ECO:0000313" key="3">
    <source>
        <dbReference type="EMBL" id="TKC12895.1"/>
    </source>
</evidence>
<dbReference type="GO" id="GO:0016757">
    <property type="term" value="F:glycosyltransferase activity"/>
    <property type="evidence" value="ECO:0007669"/>
    <property type="project" value="InterPro"/>
</dbReference>
<evidence type="ECO:0000313" key="4">
    <source>
        <dbReference type="Proteomes" id="UP000309488"/>
    </source>
</evidence>
<dbReference type="Gene3D" id="3.40.50.2000">
    <property type="entry name" value="Glycogen Phosphorylase B"/>
    <property type="match status" value="2"/>
</dbReference>
<dbReference type="InterPro" id="IPR001296">
    <property type="entry name" value="Glyco_trans_1"/>
</dbReference>
<gene>
    <name evidence="3" type="ORF">FA048_04560</name>
</gene>
<evidence type="ECO:0000259" key="2">
    <source>
        <dbReference type="Pfam" id="PF00534"/>
    </source>
</evidence>
<dbReference type="GO" id="GO:0009103">
    <property type="term" value="P:lipopolysaccharide biosynthetic process"/>
    <property type="evidence" value="ECO:0007669"/>
    <property type="project" value="TreeGrafter"/>
</dbReference>
<organism evidence="3 4">
    <name type="scientific">Pedobacter polaris</name>
    <dbReference type="NCBI Taxonomy" id="2571273"/>
    <lineage>
        <taxon>Bacteria</taxon>
        <taxon>Pseudomonadati</taxon>
        <taxon>Bacteroidota</taxon>
        <taxon>Sphingobacteriia</taxon>
        <taxon>Sphingobacteriales</taxon>
        <taxon>Sphingobacteriaceae</taxon>
        <taxon>Pedobacter</taxon>
    </lineage>
</organism>
<dbReference type="Proteomes" id="UP000309488">
    <property type="component" value="Unassembled WGS sequence"/>
</dbReference>
<sequence>MKILFDGQIFSMQKFGGISRYFTELIYELNQSQNHQATCPIILTKNIHYNEKIAKGMSFMERLKLIAMFKFSEKRRNRYAARQNRKNIVNALACKQFDLFVPTYYDPYFLPLIGDKPYVLNVYDLIHEIFPTYFKSDDLALNHKAELIEKATKIIAISSSTKKDILKFYPNTPSEKIEVVHLAGSIDATSILDLDLPKSYILFVGNRAHYKNFDFFFKAIAPILKEQSALYLVCAGGNEFSAEELALICSHGVAEQVIQRNFKDVELATYYVNAQCFVFPSVYEGFGIPVLESMSCGCPVVLANHSSFPEVAGDAGIYFELEDEVDLRTKVSAILANDELREEFKQKGLAQCEKFSWEKTAKECISIFNSIKSN</sequence>
<dbReference type="CDD" id="cd03809">
    <property type="entry name" value="GT4_MtfB-like"/>
    <property type="match status" value="1"/>
</dbReference>
<dbReference type="PANTHER" id="PTHR46401">
    <property type="entry name" value="GLYCOSYLTRANSFERASE WBBK-RELATED"/>
    <property type="match status" value="1"/>
</dbReference>
<dbReference type="EMBL" id="SWBR01000001">
    <property type="protein sequence ID" value="TKC12895.1"/>
    <property type="molecule type" value="Genomic_DNA"/>
</dbReference>
<protein>
    <submittedName>
        <fullName evidence="3">Glycosyltransferase family 4 protein</fullName>
    </submittedName>
</protein>
<dbReference type="SUPFAM" id="SSF53756">
    <property type="entry name" value="UDP-Glycosyltransferase/glycogen phosphorylase"/>
    <property type="match status" value="1"/>
</dbReference>
<dbReference type="Pfam" id="PF00534">
    <property type="entry name" value="Glycos_transf_1"/>
    <property type="match status" value="1"/>
</dbReference>
<dbReference type="PANTHER" id="PTHR46401:SF2">
    <property type="entry name" value="GLYCOSYLTRANSFERASE WBBK-RELATED"/>
    <property type="match status" value="1"/>
</dbReference>
<accession>A0A4U1CX11</accession>
<evidence type="ECO:0000256" key="1">
    <source>
        <dbReference type="ARBA" id="ARBA00022679"/>
    </source>
</evidence>
<keyword evidence="4" id="KW-1185">Reference proteome</keyword>
<comment type="caution">
    <text evidence="3">The sequence shown here is derived from an EMBL/GenBank/DDBJ whole genome shotgun (WGS) entry which is preliminary data.</text>
</comment>